<dbReference type="PANTHER" id="PTHR43408">
    <property type="entry name" value="FMN REDUCTASE (NADPH)"/>
    <property type="match status" value="1"/>
</dbReference>
<dbReference type="SUPFAM" id="SSF52218">
    <property type="entry name" value="Flavoproteins"/>
    <property type="match status" value="1"/>
</dbReference>
<keyword evidence="2" id="KW-0288">FMN</keyword>
<organism evidence="5 6">
    <name type="scientific">Candidatus Enterococcus lowellii</name>
    <dbReference type="NCBI Taxonomy" id="2230877"/>
    <lineage>
        <taxon>Bacteria</taxon>
        <taxon>Bacillati</taxon>
        <taxon>Bacillota</taxon>
        <taxon>Bacilli</taxon>
        <taxon>Lactobacillales</taxon>
        <taxon>Enterococcaceae</taxon>
        <taxon>Enterococcus</taxon>
    </lineage>
</organism>
<evidence type="ECO:0000259" key="4">
    <source>
        <dbReference type="Pfam" id="PF03358"/>
    </source>
</evidence>
<evidence type="ECO:0000313" key="6">
    <source>
        <dbReference type="Proteomes" id="UP000664701"/>
    </source>
</evidence>
<dbReference type="InterPro" id="IPR051814">
    <property type="entry name" value="NAD(P)H-dep_FMN_reductase"/>
</dbReference>
<dbReference type="InterPro" id="IPR005025">
    <property type="entry name" value="FMN_Rdtase-like_dom"/>
</dbReference>
<evidence type="ECO:0000313" key="5">
    <source>
        <dbReference type="EMBL" id="WYJ76004.1"/>
    </source>
</evidence>
<evidence type="ECO:0000256" key="3">
    <source>
        <dbReference type="ARBA" id="ARBA00023002"/>
    </source>
</evidence>
<dbReference type="Gene3D" id="3.40.50.360">
    <property type="match status" value="1"/>
</dbReference>
<proteinExistence type="predicted"/>
<dbReference type="Pfam" id="PF03358">
    <property type="entry name" value="FMN_red"/>
    <property type="match status" value="1"/>
</dbReference>
<accession>A0ABZ2SJH3</accession>
<dbReference type="PANTHER" id="PTHR43408:SF1">
    <property type="entry name" value="FMN REDUCTASE (NADPH)"/>
    <property type="match status" value="1"/>
</dbReference>
<name>A0ABZ2SJH3_9ENTE</name>
<keyword evidence="3" id="KW-0560">Oxidoreductase</keyword>
<dbReference type="Proteomes" id="UP000664701">
    <property type="component" value="Chromosome"/>
</dbReference>
<evidence type="ECO:0000256" key="1">
    <source>
        <dbReference type="ARBA" id="ARBA00022630"/>
    </source>
</evidence>
<dbReference type="EMBL" id="CP147251">
    <property type="protein sequence ID" value="WYJ76004.1"/>
    <property type="molecule type" value="Genomic_DNA"/>
</dbReference>
<gene>
    <name evidence="5" type="ORF">DOK78_000621</name>
</gene>
<keyword evidence="1" id="KW-0285">Flavoprotein</keyword>
<keyword evidence="6" id="KW-1185">Reference proteome</keyword>
<dbReference type="InterPro" id="IPR029039">
    <property type="entry name" value="Flavoprotein-like_sf"/>
</dbReference>
<protein>
    <submittedName>
        <fullName evidence="5">FMN reductase</fullName>
    </submittedName>
</protein>
<feature type="domain" description="NADPH-dependent FMN reductase-like" evidence="4">
    <location>
        <begin position="2"/>
        <end position="143"/>
    </location>
</feature>
<reference evidence="5 6" key="1">
    <citation type="submission" date="2024-03" db="EMBL/GenBank/DDBJ databases">
        <title>The Genome Sequence of Enterococcus sp. DIV2402.</title>
        <authorList>
            <consortium name="The Broad Institute Genomics Platform"/>
            <consortium name="The Broad Institute Microbial Omics Core"/>
            <consortium name="The Broad Institute Genomic Center for Infectious Diseases"/>
            <person name="Earl A."/>
            <person name="Manson A."/>
            <person name="Gilmore M."/>
            <person name="Schwartman J."/>
            <person name="Shea T."/>
            <person name="Abouelleil A."/>
            <person name="Cao P."/>
            <person name="Chapman S."/>
            <person name="Cusick C."/>
            <person name="Young S."/>
            <person name="Neafsey D."/>
            <person name="Nusbaum C."/>
            <person name="Birren B."/>
        </authorList>
    </citation>
    <scope>NUCLEOTIDE SEQUENCE [LARGE SCALE GENOMIC DNA]</scope>
    <source>
        <strain evidence="5 6">DIV2402</strain>
    </source>
</reference>
<dbReference type="RefSeq" id="WP_207942285.1">
    <property type="nucleotide sequence ID" value="NZ_CP147251.1"/>
</dbReference>
<sequence length="189" mass="21300">MTKVTLIVGANSMSSRLNGLVEYTQKVLFDYKLQTQVIQVNMLPHQALLTADVMDSTLQSYNEKIAASEGVLVFTPIFKGSYSGILKTYLDVLPQKALANKVVYALGLGGSHHHLLALQYALEPVLKELGTEELLQSTYVVQEQVTKDDINGFLVSDVVKQRINQQLEQFYTRIEAKQLKEEPRWEKIV</sequence>
<evidence type="ECO:0000256" key="2">
    <source>
        <dbReference type="ARBA" id="ARBA00022643"/>
    </source>
</evidence>